<evidence type="ECO:0000313" key="2">
    <source>
        <dbReference type="EMBL" id="CCX15953.1"/>
    </source>
</evidence>
<reference evidence="2 3" key="1">
    <citation type="journal article" date="2013" name="PLoS Genet.">
        <title>The genome and development-dependent transcriptomes of Pyronema confluens: a window into fungal evolution.</title>
        <authorList>
            <person name="Traeger S."/>
            <person name="Altegoer F."/>
            <person name="Freitag M."/>
            <person name="Gabaldon T."/>
            <person name="Kempken F."/>
            <person name="Kumar A."/>
            <person name="Marcet-Houben M."/>
            <person name="Poggeler S."/>
            <person name="Stajich J.E."/>
            <person name="Nowrousian M."/>
        </authorList>
    </citation>
    <scope>NUCLEOTIDE SEQUENCE [LARGE SCALE GENOMIC DNA]</scope>
    <source>
        <strain evidence="3">CBS 100304</strain>
        <tissue evidence="2">Vegetative mycelium</tissue>
    </source>
</reference>
<feature type="domain" description="Heterokaryon incompatibility" evidence="1">
    <location>
        <begin position="152"/>
        <end position="255"/>
    </location>
</feature>
<dbReference type="EMBL" id="HF936265">
    <property type="protein sequence ID" value="CCX15953.1"/>
    <property type="molecule type" value="Genomic_DNA"/>
</dbReference>
<accession>U4L9U6</accession>
<dbReference type="OrthoDB" id="2157530at2759"/>
<protein>
    <recommendedName>
        <fullName evidence="1">Heterokaryon incompatibility domain-containing protein</fullName>
    </recommendedName>
</protein>
<proteinExistence type="predicted"/>
<name>U4L9U6_PYROM</name>
<dbReference type="eggNOG" id="ENOG502SPDV">
    <property type="taxonomic scope" value="Eukaryota"/>
</dbReference>
<gene>
    <name evidence="2" type="ORF">PCON_02412</name>
</gene>
<sequence>MQALISAAAKFERIKNGTERLNPTPRPKRLINIYTGELELNCDKPFVTASYIWKPELLPKTPTYGWVRRHGGPFTADFSENQKPGDAFSKAPEMKAWKTNSKYFDGWAELLAMRYPEVVQRYLKPSDIKFICPSHRPDGISSTYLEEVFDLVANEAHLRGISHVWLDSLCIDQSDPADKADQIPKMRDYYSQASCCVVIAETMRRRLAPNFRWEDYVTSNEQAKRFNLVGLESTANLLDSWMVGFHDQRIWTLQETFLAKEVVARAGNVRLCISKVFKPDIRKMYEMSDFHGSMTNAMPLSSSEPFYTTERTSLSPQYCLRLSRWRKSSMVQDQIYGVLGLFPEAIRYSLPVDYGLSIATIAAIFGYLRVADGDLSVLLTVSDPEFGEHNLGQISWIPRGLGYAETELRDFIAHKDLVTKVDLCALDMTMVYVQVQKIITVEEHRNRLGGYLDSGMDKPNIGIGIGNPEDVVFYGGTIETPGRPSEMDLSGFLSSKRSTSENVVIASPGIDRRMLDNGEEEVMWTWLILSTKDGGTTWFRHGVLFTDQLSSECGGKQRFHIF</sequence>
<dbReference type="Pfam" id="PF06985">
    <property type="entry name" value="HET"/>
    <property type="match status" value="1"/>
</dbReference>
<dbReference type="InterPro" id="IPR052895">
    <property type="entry name" value="HetReg/Transcr_Mod"/>
</dbReference>
<organism evidence="2 3">
    <name type="scientific">Pyronema omphalodes (strain CBS 100304)</name>
    <name type="common">Pyronema confluens</name>
    <dbReference type="NCBI Taxonomy" id="1076935"/>
    <lineage>
        <taxon>Eukaryota</taxon>
        <taxon>Fungi</taxon>
        <taxon>Dikarya</taxon>
        <taxon>Ascomycota</taxon>
        <taxon>Pezizomycotina</taxon>
        <taxon>Pezizomycetes</taxon>
        <taxon>Pezizales</taxon>
        <taxon>Pyronemataceae</taxon>
        <taxon>Pyronema</taxon>
    </lineage>
</organism>
<dbReference type="STRING" id="1076935.U4L9U6"/>
<dbReference type="InterPro" id="IPR010730">
    <property type="entry name" value="HET"/>
</dbReference>
<evidence type="ECO:0000313" key="3">
    <source>
        <dbReference type="Proteomes" id="UP000018144"/>
    </source>
</evidence>
<dbReference type="Proteomes" id="UP000018144">
    <property type="component" value="Unassembled WGS sequence"/>
</dbReference>
<keyword evidence="3" id="KW-1185">Reference proteome</keyword>
<dbReference type="PANTHER" id="PTHR24148">
    <property type="entry name" value="ANKYRIN REPEAT DOMAIN-CONTAINING PROTEIN 39 HOMOLOG-RELATED"/>
    <property type="match status" value="1"/>
</dbReference>
<dbReference type="PANTHER" id="PTHR24148:SF64">
    <property type="entry name" value="HETEROKARYON INCOMPATIBILITY DOMAIN-CONTAINING PROTEIN"/>
    <property type="match status" value="1"/>
</dbReference>
<evidence type="ECO:0000259" key="1">
    <source>
        <dbReference type="Pfam" id="PF06985"/>
    </source>
</evidence>
<dbReference type="AlphaFoldDB" id="U4L9U6"/>